<dbReference type="InterPro" id="IPR050109">
    <property type="entry name" value="HTH-type_TetR-like_transc_reg"/>
</dbReference>
<organism evidence="2">
    <name type="scientific">Mycolicibacterium smegmatis</name>
    <name type="common">Mycobacterium smegmatis</name>
    <dbReference type="NCBI Taxonomy" id="1772"/>
    <lineage>
        <taxon>Bacteria</taxon>
        <taxon>Bacillati</taxon>
        <taxon>Actinomycetota</taxon>
        <taxon>Actinomycetes</taxon>
        <taxon>Mycobacteriales</taxon>
        <taxon>Mycobacteriaceae</taxon>
        <taxon>Mycolicibacterium</taxon>
    </lineage>
</organism>
<dbReference type="InterPro" id="IPR009057">
    <property type="entry name" value="Homeodomain-like_sf"/>
</dbReference>
<accession>A0A653FHD5</accession>
<dbReference type="SUPFAM" id="SSF46689">
    <property type="entry name" value="Homeodomain-like"/>
    <property type="match status" value="1"/>
</dbReference>
<dbReference type="PRINTS" id="PR00455">
    <property type="entry name" value="HTHTETR"/>
</dbReference>
<dbReference type="SUPFAM" id="SSF48498">
    <property type="entry name" value="Tetracyclin repressor-like, C-terminal domain"/>
    <property type="match status" value="1"/>
</dbReference>
<reference evidence="2" key="1">
    <citation type="submission" date="2019-05" db="EMBL/GenBank/DDBJ databases">
        <authorList>
            <person name="Naeem R."/>
            <person name="Antony C."/>
            <person name="Guan Q."/>
        </authorList>
    </citation>
    <scope>NUCLEOTIDE SEQUENCE</scope>
    <source>
        <strain evidence="2">1</strain>
    </source>
</reference>
<sequence length="228" mass="24547">MLGLLYAPIRKPNIALKIAMYDRRVPSHEGQSPRRRTTPRKGDLREAAILDAAERQLSDRGAERITVETIATAAGITRGALYFYFASKNDVLAALVQRTADAVVAAIENADQTAPEDPREALRQGLDRTAEAWGEHGAVMRAAVELSPSVPLIETCWHAALAAAGGATCRVLVRAGVPDEDGPHGAQAISTALVLMTERYFYRAFTQGTSLTDAARTLADIWLAVLPS</sequence>
<dbReference type="Pfam" id="PF00440">
    <property type="entry name" value="TetR_N"/>
    <property type="match status" value="1"/>
</dbReference>
<evidence type="ECO:0000313" key="2">
    <source>
        <dbReference type="EMBL" id="VTP09080.1"/>
    </source>
</evidence>
<proteinExistence type="predicted"/>
<dbReference type="PROSITE" id="PS50977">
    <property type="entry name" value="HTH_TETR_2"/>
    <property type="match status" value="1"/>
</dbReference>
<dbReference type="Pfam" id="PF21313">
    <property type="entry name" value="EthR_C"/>
    <property type="match status" value="1"/>
</dbReference>
<evidence type="ECO:0000256" key="1">
    <source>
        <dbReference type="ARBA" id="ARBA00023125"/>
    </source>
</evidence>
<name>A0A653FHD5_MYCSM</name>
<dbReference type="PANTHER" id="PTHR30055:SF184">
    <property type="entry name" value="HTH-TYPE TRANSCRIPTIONAL REGULATOR ETHR"/>
    <property type="match status" value="1"/>
</dbReference>
<dbReference type="InterPro" id="IPR049397">
    <property type="entry name" value="EthR_C"/>
</dbReference>
<dbReference type="Gene3D" id="1.10.10.60">
    <property type="entry name" value="Homeodomain-like"/>
    <property type="match status" value="1"/>
</dbReference>
<dbReference type="InterPro" id="IPR001647">
    <property type="entry name" value="HTH_TetR"/>
</dbReference>
<gene>
    <name evidence="2" type="primary">ethR_4</name>
    <name evidence="2" type="ORF">BIN_B_03411</name>
</gene>
<dbReference type="InterPro" id="IPR036271">
    <property type="entry name" value="Tet_transcr_reg_TetR-rel_C_sf"/>
</dbReference>
<dbReference type="AlphaFoldDB" id="A0A653FHD5"/>
<dbReference type="EMBL" id="LR589643">
    <property type="protein sequence ID" value="VTP09080.1"/>
    <property type="molecule type" value="Genomic_DNA"/>
</dbReference>
<dbReference type="PANTHER" id="PTHR30055">
    <property type="entry name" value="HTH-TYPE TRANSCRIPTIONAL REGULATOR RUTR"/>
    <property type="match status" value="1"/>
</dbReference>
<protein>
    <submittedName>
        <fullName evidence="2">HTH-type transcriptional regulator EthR</fullName>
    </submittedName>
</protein>
<dbReference type="GO" id="GO:0000976">
    <property type="term" value="F:transcription cis-regulatory region binding"/>
    <property type="evidence" value="ECO:0007669"/>
    <property type="project" value="TreeGrafter"/>
</dbReference>
<dbReference type="GO" id="GO:0003700">
    <property type="term" value="F:DNA-binding transcription factor activity"/>
    <property type="evidence" value="ECO:0007669"/>
    <property type="project" value="TreeGrafter"/>
</dbReference>
<dbReference type="Gene3D" id="1.10.357.10">
    <property type="entry name" value="Tetracycline Repressor, domain 2"/>
    <property type="match status" value="1"/>
</dbReference>
<keyword evidence="1" id="KW-0238">DNA-binding</keyword>